<dbReference type="GO" id="GO:0005886">
    <property type="term" value="C:plasma membrane"/>
    <property type="evidence" value="ECO:0007669"/>
    <property type="project" value="UniProtKB-SubCell"/>
</dbReference>
<feature type="region of interest" description="Disordered" evidence="7">
    <location>
        <begin position="201"/>
        <end position="238"/>
    </location>
</feature>
<sequence>MTKRLKFKFHLHRIVIVLFCLALLVALMQGVSYFSLNSQAAQAKQSQELARTLAKQVTFTLAPLLDGPVDGVDDQKIKSILQHLTEHSRILDASVYQVDGTLIAQQGDGTSVRDRLALDGQRPGSYFNQQIVEMINSKDGPLGFIRLTLDTHVLATESEQVDNTTNMLRLMLLLAMVIGIILGRTLLMQQRSGWKKSPYLLTAGNSEPEEVSHPASDVQKPVHKVHKKKRPHKKRPYR</sequence>
<accession>A0A411WMV8</accession>
<evidence type="ECO:0000313" key="10">
    <source>
        <dbReference type="Proteomes" id="UP000293154"/>
    </source>
</evidence>
<dbReference type="AlphaFoldDB" id="A0A411WMV8"/>
<keyword evidence="3" id="KW-1003">Cell membrane</keyword>
<name>A0A411WMV8_9GAMM</name>
<dbReference type="KEGG" id="prag:EKN56_14400"/>
<dbReference type="NCBIfam" id="NF008419">
    <property type="entry name" value="PRK11246.1"/>
    <property type="match status" value="1"/>
</dbReference>
<evidence type="ECO:0000313" key="9">
    <source>
        <dbReference type="EMBL" id="QBH97487.1"/>
    </source>
</evidence>
<evidence type="ECO:0000256" key="4">
    <source>
        <dbReference type="ARBA" id="ARBA00022692"/>
    </source>
</evidence>
<keyword evidence="10" id="KW-1185">Reference proteome</keyword>
<keyword evidence="4 8" id="KW-0812">Transmembrane</keyword>
<evidence type="ECO:0000256" key="6">
    <source>
        <dbReference type="ARBA" id="ARBA00023136"/>
    </source>
</evidence>
<dbReference type="InterPro" id="IPR019305">
    <property type="entry name" value="Uncharacterised_Smp"/>
</dbReference>
<evidence type="ECO:0000256" key="1">
    <source>
        <dbReference type="ARBA" id="ARBA00004236"/>
    </source>
</evidence>
<comment type="subcellular location">
    <subcellularLocation>
        <location evidence="1">Cell membrane</location>
    </subcellularLocation>
</comment>
<dbReference type="Proteomes" id="UP000293154">
    <property type="component" value="Chromosome"/>
</dbReference>
<comment type="similarity">
    <text evidence="2">Belongs to the Smp family.</text>
</comment>
<feature type="compositionally biased region" description="Basic residues" evidence="7">
    <location>
        <begin position="221"/>
        <end position="238"/>
    </location>
</feature>
<evidence type="ECO:0000256" key="8">
    <source>
        <dbReference type="SAM" id="Phobius"/>
    </source>
</evidence>
<reference evidence="9 10" key="1">
    <citation type="submission" date="2019-03" db="EMBL/GenBank/DDBJ databases">
        <title>Pragia sp. nov. isolated from the gut tract of Carduelis flavirostris.</title>
        <authorList>
            <person name="Ge Y."/>
        </authorList>
    </citation>
    <scope>NUCLEOTIDE SEQUENCE [LARGE SCALE GENOMIC DNA]</scope>
    <source>
        <strain evidence="9 10">CF-458</strain>
    </source>
</reference>
<dbReference type="EMBL" id="CP034752">
    <property type="protein sequence ID" value="QBH97487.1"/>
    <property type="molecule type" value="Genomic_DNA"/>
</dbReference>
<evidence type="ECO:0000256" key="3">
    <source>
        <dbReference type="ARBA" id="ARBA00022475"/>
    </source>
</evidence>
<dbReference type="OrthoDB" id="6506836at2"/>
<evidence type="ECO:0000256" key="7">
    <source>
        <dbReference type="SAM" id="MobiDB-lite"/>
    </source>
</evidence>
<dbReference type="Pfam" id="PF10144">
    <property type="entry name" value="SMP_2"/>
    <property type="match status" value="1"/>
</dbReference>
<keyword evidence="5 8" id="KW-1133">Transmembrane helix</keyword>
<dbReference type="RefSeq" id="WP_130592419.1">
    <property type="nucleotide sequence ID" value="NZ_CP034752.1"/>
</dbReference>
<evidence type="ECO:0000256" key="5">
    <source>
        <dbReference type="ARBA" id="ARBA00022989"/>
    </source>
</evidence>
<proteinExistence type="inferred from homology"/>
<protein>
    <submittedName>
        <fullName evidence="9">YtjB family periplasmic protein</fullName>
    </submittedName>
</protein>
<gene>
    <name evidence="9" type="ORF">EKN56_14400</name>
</gene>
<keyword evidence="6 8" id="KW-0472">Membrane</keyword>
<feature type="transmembrane region" description="Helical" evidence="8">
    <location>
        <begin position="167"/>
        <end position="187"/>
    </location>
</feature>
<organism evidence="9 10">
    <name type="scientific">Limnobaculum zhutongyuii</name>
    <dbReference type="NCBI Taxonomy" id="2498113"/>
    <lineage>
        <taxon>Bacteria</taxon>
        <taxon>Pseudomonadati</taxon>
        <taxon>Pseudomonadota</taxon>
        <taxon>Gammaproteobacteria</taxon>
        <taxon>Enterobacterales</taxon>
        <taxon>Budviciaceae</taxon>
        <taxon>Limnobaculum</taxon>
    </lineage>
</organism>
<evidence type="ECO:0000256" key="2">
    <source>
        <dbReference type="ARBA" id="ARBA00005362"/>
    </source>
</evidence>